<dbReference type="EMBL" id="CATQJA010002567">
    <property type="protein sequence ID" value="CAJ0571489.1"/>
    <property type="molecule type" value="Genomic_DNA"/>
</dbReference>
<feature type="compositionally biased region" description="Low complexity" evidence="2">
    <location>
        <begin position="1"/>
        <end position="35"/>
    </location>
</feature>
<comment type="caution">
    <text evidence="3">The sequence shown here is derived from an EMBL/GenBank/DDBJ whole genome shotgun (WGS) entry which is preliminary data.</text>
</comment>
<keyword evidence="1" id="KW-0175">Coiled coil</keyword>
<evidence type="ECO:0000313" key="3">
    <source>
        <dbReference type="EMBL" id="CAJ0571489.1"/>
    </source>
</evidence>
<feature type="coiled-coil region" evidence="1">
    <location>
        <begin position="138"/>
        <end position="220"/>
    </location>
</feature>
<gene>
    <name evidence="3" type="ORF">MSPICULIGERA_LOCUS9893</name>
</gene>
<sequence>MQLSNSFVPVSSISTSPSESSESSQLSDPADSSVSESCVMLVSALDDVSEKSSEPESDDDDDDDDSDDSSPNLHLNESDAEEEVLSAKGLPPIKTGSLVGRQPKNPTPPSKSSSTLSQNGAASSPKAQLQQARNDEVLAELRKKLRTAEIRYEETVERLTAIQHEYDILNKEHSRLLGRWKNREVAQHTGAAVAVLSDKLQAKDREISQLKSRINQLEREMSD</sequence>
<dbReference type="AlphaFoldDB" id="A0AA36CNB7"/>
<reference evidence="3" key="1">
    <citation type="submission" date="2023-06" db="EMBL/GenBank/DDBJ databases">
        <authorList>
            <person name="Delattre M."/>
        </authorList>
    </citation>
    <scope>NUCLEOTIDE SEQUENCE</scope>
    <source>
        <strain evidence="3">AF72</strain>
    </source>
</reference>
<feature type="compositionally biased region" description="Acidic residues" evidence="2">
    <location>
        <begin position="55"/>
        <end position="68"/>
    </location>
</feature>
<feature type="compositionally biased region" description="Polar residues" evidence="2">
    <location>
        <begin position="120"/>
        <end position="132"/>
    </location>
</feature>
<feature type="non-terminal residue" evidence="3">
    <location>
        <position position="223"/>
    </location>
</feature>
<evidence type="ECO:0000256" key="2">
    <source>
        <dbReference type="SAM" id="MobiDB-lite"/>
    </source>
</evidence>
<evidence type="ECO:0000313" key="4">
    <source>
        <dbReference type="Proteomes" id="UP001177023"/>
    </source>
</evidence>
<organism evidence="3 4">
    <name type="scientific">Mesorhabditis spiculigera</name>
    <dbReference type="NCBI Taxonomy" id="96644"/>
    <lineage>
        <taxon>Eukaryota</taxon>
        <taxon>Metazoa</taxon>
        <taxon>Ecdysozoa</taxon>
        <taxon>Nematoda</taxon>
        <taxon>Chromadorea</taxon>
        <taxon>Rhabditida</taxon>
        <taxon>Rhabditina</taxon>
        <taxon>Rhabditomorpha</taxon>
        <taxon>Rhabditoidea</taxon>
        <taxon>Rhabditidae</taxon>
        <taxon>Mesorhabditinae</taxon>
        <taxon>Mesorhabditis</taxon>
    </lineage>
</organism>
<proteinExistence type="predicted"/>
<protein>
    <submittedName>
        <fullName evidence="3">Uncharacterized protein</fullName>
    </submittedName>
</protein>
<accession>A0AA36CNB7</accession>
<keyword evidence="4" id="KW-1185">Reference proteome</keyword>
<dbReference type="Proteomes" id="UP001177023">
    <property type="component" value="Unassembled WGS sequence"/>
</dbReference>
<feature type="region of interest" description="Disordered" evidence="2">
    <location>
        <begin position="1"/>
        <end position="133"/>
    </location>
</feature>
<feature type="compositionally biased region" description="Low complexity" evidence="2">
    <location>
        <begin position="110"/>
        <end position="119"/>
    </location>
</feature>
<evidence type="ECO:0000256" key="1">
    <source>
        <dbReference type="SAM" id="Coils"/>
    </source>
</evidence>
<name>A0AA36CNB7_9BILA</name>